<evidence type="ECO:0000256" key="7">
    <source>
        <dbReference type="ARBA" id="ARBA00022692"/>
    </source>
</evidence>
<gene>
    <name evidence="13" type="ORF">CTHT_0033540</name>
</gene>
<dbReference type="GeneID" id="18257392"/>
<protein>
    <recommendedName>
        <fullName evidence="5">Vacuolar membrane-associated protein IML1</fullName>
    </recommendedName>
    <alternativeName>
        <fullName evidence="6">Vacuolar membrane-associated protein iml1</fullName>
    </alternativeName>
</protein>
<dbReference type="InterPro" id="IPR045838">
    <property type="entry name" value="DEPDC5_CTD"/>
</dbReference>
<proteinExistence type="inferred from homology"/>
<keyword evidence="8 11" id="KW-1133">Transmembrane helix</keyword>
<feature type="transmembrane region" description="Helical" evidence="11">
    <location>
        <begin position="2058"/>
        <end position="2079"/>
    </location>
</feature>
<dbReference type="Gene3D" id="1.10.10.10">
    <property type="entry name" value="Winged helix-like DNA-binding domain superfamily/Winged helix DNA-binding domain"/>
    <property type="match status" value="1"/>
</dbReference>
<dbReference type="RefSeq" id="XP_006693792.1">
    <property type="nucleotide sequence ID" value="XM_006693729.1"/>
</dbReference>
<feature type="transmembrane region" description="Helical" evidence="11">
    <location>
        <begin position="2025"/>
        <end position="2046"/>
    </location>
</feature>
<feature type="compositionally biased region" description="Basic and acidic residues" evidence="10">
    <location>
        <begin position="1870"/>
        <end position="1883"/>
    </location>
</feature>
<dbReference type="InterPro" id="IPR027244">
    <property type="entry name" value="IML1"/>
</dbReference>
<organism evidence="14">
    <name type="scientific">Chaetomium thermophilum (strain DSM 1495 / CBS 144.50 / IMI 039719)</name>
    <name type="common">Thermochaetoides thermophila</name>
    <dbReference type="NCBI Taxonomy" id="759272"/>
    <lineage>
        <taxon>Eukaryota</taxon>
        <taxon>Fungi</taxon>
        <taxon>Dikarya</taxon>
        <taxon>Ascomycota</taxon>
        <taxon>Pezizomycotina</taxon>
        <taxon>Sordariomycetes</taxon>
        <taxon>Sordariomycetidae</taxon>
        <taxon>Sordariales</taxon>
        <taxon>Chaetomiaceae</taxon>
        <taxon>Thermochaetoides</taxon>
    </lineage>
</organism>
<dbReference type="eggNOG" id="KOG1397">
    <property type="taxonomic scope" value="Eukaryota"/>
</dbReference>
<dbReference type="KEGG" id="cthr:CTHT_0033540"/>
<comment type="subcellular location">
    <subcellularLocation>
        <location evidence="1">Membrane</location>
        <topology evidence="1">Multi-pass membrane protein</topology>
    </subcellularLocation>
    <subcellularLocation>
        <location evidence="2">Vacuole membrane</location>
        <topology evidence="2">Peripheral membrane protein</topology>
    </subcellularLocation>
</comment>
<dbReference type="Proteomes" id="UP000008066">
    <property type="component" value="Unassembled WGS sequence"/>
</dbReference>
<dbReference type="SMART" id="SM00049">
    <property type="entry name" value="DEP"/>
    <property type="match status" value="1"/>
</dbReference>
<sequence length="2411" mass="265945">MSATRNAPSAALAPARGPNVPSNVHSAVRQYCATDCHFSDSPSDALSSSSMFFEPRSPHSRQPERRWTVTINDSFIHDDVLLNLDLIGPDVKPGSVVALDLVKADSEKPPPISSYGRQPVLDRKEGTSGPASERRYICVVKDMPREMKARFPMVEVYVAKHIADAFGMKKGTQVTISPIDESNPAVEASHVELCFKDQYLSRADMWRMTVGELARRTVYKGQMILFMGTVKAQVTSVYVDGRKVQSAFFGRNTKPIFRSESARYVLFIQMAREMWDFDPDGSGEIMFNKVVNGFLPALFKKWATLRVKHLVTIVLFARVEYDMGISTELAGTSVYDDYFTGFQTSGDRRPYKDFYRVVVSEMSSGEWTKILYQLKREFNHFRKDISTYHQQAMREFAGADMSNERDAMLNKIKAEASRAIHGNFLEAINMALSLYSHDYIDRDLTRTGLSVVIISPSPGVFEVDPETTSQYDVGYSCFPLKAVLENRVGSYRLDSEGNVVVKNLRVPDSLFDPVHGFQKFAPDKHGKHSERSLWRQLQEYDDCKARLPPRQIGAGHSRHGRDLEAMPSRQHAEDSTSVSILGTSYTERRPSTATQQHQVFSEGITCYSSAEKAEVVQSHRKSISGRSMRQEPRETSSSSSLAKTPKLMRISLGNRGFGIAAPKVATAEVSIETVGASKTLTSSRSNQDLRMIPQRIGQRQSSSRRSSIVGTPTSTFSHGSLGSFSLAQGQQPAPDTPSKPIVIRKNQQASEPAAAMLSGSILATTLRPEPGGRDRDLYYSNATRAEDAKKLYNSKLLAGAVPVPSNLSPKTALSPWLTLLNPSNPNPNDLEIPQLYSRWQHVFPRPQEMRIMKWKTLCTPAAVPLTSEYFPSKKQFETEYERKPYIVSQAFDDDMLEEPRSRDELLREMVSLRFTQGFQIVVGPAVAKALGQKQVKIADIFSQDQMMEDGTSIFMSVGNIIHQLSCVNGTEVEVNIFIRKTLHNAQDPDEIPKYRPAIRTLLDAGYQTSELPLVSRRPRPNWNYIDAFVAGHNEELRDYLNFWRARFVLIPMTGRRSSIPGVRAGDNEEEIRIEGIRKLAQIWQKYRYIPPNERRLQSSTTREKKKEMSPLDIVYKTEDPSVVIAAELETLPLLEGQEGQRERLVRSRELFSKKNFSLAALAEAIQQPVENGGVRMQNRRWHWRLHYNCFIGSDMTTWLLENFEDLEDREEAEALGNRLMVDEKGNGLFVHVERRHPFRDGQYFYQITSEYAKTHAQSWFNTKKSQGSVPSTPMGDHIPRDSRANYSRPTSIHEEKLSSSGSTTPTAPSTAMGKKPKVTLSKVIKYDVDHRKRSYRPEIIELHYDRLHNPDNCYHIRVDWINVTAKLVEDAIEHWAREAAQYGLKLVEVPIAEACAVSDTNPFRRPYIIKLAVPPPDQSPLTYYDPTSFTPQAQPGRHFYQKAILRKFDFVLDMEAASNFPSNVEVTYSWGKPDFKYTQYIHRSGSVLAEITDEGDLLLLANRLYSNRAAAARERELQREQRGETGLSGGGGLGTPGPSAMRVVTPGSFTPFSMLNSPAAFHESSTPASSPLLKPSSGRLSPVSRAGGPVSTQVGKTVMSTSTTAATAPGYSHYPGTSWTTWTTQEPEWIKDELEAFCRDAQALEEFYRELSTAVPPTAVPNATEEEMTPPSFNQSGSVVSTVPEGSIPALGLPPSVLSSSTGLAAGAGAGAVSAGVTLPSSVGGQQNTGASVTSATSAGNIVLPSSRAGSPNPALMSASNFLRRGSVQYETLLGGLRGITGAVGRMWLELHDDGLLTFELPIQSFDYNAYENRKVAFKEARSTSCLNLFPITRSKSEPPRTQWQAGNELEKQPVILDGPSASRPSDASSAKEQDAVVEDSRPDTGIASTSHLQPNESQDSATASATEFQGTLRQRNSALEHSQETGAAGEGRQGNPEEEKKTKTLFKHIEPKEPFTVRNQLQRTFLNSWLNILLLAAPVGIAINYVHSVSRIAVFVVNFIAIIPLAAMLGFATEEIALRTGETLGGLLNATFGNAVELIVAIIALAHDEVIIVQTSLIGSILSNLLLVLGLCFFFGGIRRQEQYFNTTVAQTAASLLALAVASVIVPTVFDIASDTPQSDIAKLSRGTSVILLIVYGGYLFFQLKTHSKVFAEESQKVEAKPFKRNLLGSNDSANGPESAIARGLMSPAGMIMVGHGGQPSEAERLRRLLANPPRKNLRDCAEGVAAAQPSRTEFGAVDENDSEEPQLQFGVAVATLTVSTVVIALCAEYMVDSISSVTSGGRVSAEFVGLILLPIVGNAAEHATAVTVAMKDKMDLAIGVAVGSSMQVALFIIPLLVIIGWGMGVDAMALNFDPFQVAVMFVSVLLVNYLIADGKSHWLEGMLLICLYAIIAVCSWWYPAHDSLGPHSG</sequence>
<dbReference type="eggNOG" id="KOG3572">
    <property type="taxonomic scope" value="Eukaryota"/>
</dbReference>
<reference evidence="13 14" key="1">
    <citation type="journal article" date="2011" name="Cell">
        <title>Insight into structure and assembly of the nuclear pore complex by utilizing the genome of a eukaryotic thermophile.</title>
        <authorList>
            <person name="Amlacher S."/>
            <person name="Sarges P."/>
            <person name="Flemming D."/>
            <person name="van Noort V."/>
            <person name="Kunze R."/>
            <person name="Devos D.P."/>
            <person name="Arumugam M."/>
            <person name="Bork P."/>
            <person name="Hurt E."/>
        </authorList>
    </citation>
    <scope>NUCLEOTIDE SEQUENCE [LARGE SCALE GENOMIC DNA]</scope>
    <source>
        <strain evidence="14">DSM 1495 / CBS 144.50 / IMI 039719</strain>
    </source>
</reference>
<dbReference type="PANTHER" id="PTHR13179:SF8">
    <property type="entry name" value="GATOR COMPLEX PROTEIN DEPDC5"/>
    <property type="match status" value="1"/>
</dbReference>
<feature type="compositionally biased region" description="Basic and acidic residues" evidence="10">
    <location>
        <begin position="120"/>
        <end position="129"/>
    </location>
</feature>
<feature type="region of interest" description="Disordered" evidence="10">
    <location>
        <begin position="1560"/>
        <end position="1594"/>
    </location>
</feature>
<feature type="compositionally biased region" description="Gly residues" evidence="10">
    <location>
        <begin position="1526"/>
        <end position="1535"/>
    </location>
</feature>
<dbReference type="STRING" id="759272.G0S5T4"/>
<dbReference type="GO" id="GO:0005774">
    <property type="term" value="C:vacuolar membrane"/>
    <property type="evidence" value="ECO:0007669"/>
    <property type="project" value="UniProtKB-SubCell"/>
</dbReference>
<feature type="region of interest" description="Disordered" evidence="10">
    <location>
        <begin position="107"/>
        <end position="129"/>
    </location>
</feature>
<evidence type="ECO:0000313" key="14">
    <source>
        <dbReference type="Proteomes" id="UP000008066"/>
    </source>
</evidence>
<feature type="compositionally biased region" description="Low complexity" evidence="10">
    <location>
        <begin position="698"/>
        <end position="707"/>
    </location>
</feature>
<feature type="transmembrane region" description="Helical" evidence="11">
    <location>
        <begin position="2357"/>
        <end position="2373"/>
    </location>
</feature>
<evidence type="ECO:0000256" key="8">
    <source>
        <dbReference type="ARBA" id="ARBA00022989"/>
    </source>
</evidence>
<dbReference type="InterPro" id="IPR048255">
    <property type="entry name" value="IML1_N"/>
</dbReference>
<feature type="compositionally biased region" description="Polar residues" evidence="10">
    <location>
        <begin position="1887"/>
        <end position="1921"/>
    </location>
</feature>
<evidence type="ECO:0000256" key="9">
    <source>
        <dbReference type="ARBA" id="ARBA00023136"/>
    </source>
</evidence>
<evidence type="ECO:0000256" key="10">
    <source>
        <dbReference type="SAM" id="MobiDB-lite"/>
    </source>
</evidence>
<comment type="similarity">
    <text evidence="4">Belongs to the Ca(2+):cation antiporter (CaCA) (TC 2.A.19) family.</text>
</comment>
<dbReference type="InterPro" id="IPR036390">
    <property type="entry name" value="WH_DNA-bd_sf"/>
</dbReference>
<dbReference type="InterPro" id="IPR000591">
    <property type="entry name" value="DEP_dom"/>
</dbReference>
<feature type="compositionally biased region" description="Basic and acidic residues" evidence="10">
    <location>
        <begin position="560"/>
        <end position="574"/>
    </location>
</feature>
<feature type="region of interest" description="Disordered" evidence="10">
    <location>
        <begin position="1833"/>
        <end position="1941"/>
    </location>
</feature>
<feature type="region of interest" description="Disordered" evidence="10">
    <location>
        <begin position="547"/>
        <end position="578"/>
    </location>
</feature>
<dbReference type="Pfam" id="PF12257">
    <property type="entry name" value="IML1"/>
    <property type="match status" value="1"/>
</dbReference>
<feature type="transmembrane region" description="Helical" evidence="11">
    <location>
        <begin position="2318"/>
        <end position="2345"/>
    </location>
</feature>
<dbReference type="GO" id="GO:1904262">
    <property type="term" value="P:negative regulation of TORC1 signaling"/>
    <property type="evidence" value="ECO:0007669"/>
    <property type="project" value="TreeGrafter"/>
</dbReference>
<dbReference type="HOGENOM" id="CLU_000935_0_0_1"/>
<feature type="transmembrane region" description="Helical" evidence="11">
    <location>
        <begin position="2091"/>
        <end position="2113"/>
    </location>
</feature>
<evidence type="ECO:0000256" key="1">
    <source>
        <dbReference type="ARBA" id="ARBA00004141"/>
    </source>
</evidence>
<evidence type="ECO:0000256" key="11">
    <source>
        <dbReference type="SAM" id="Phobius"/>
    </source>
</evidence>
<evidence type="ECO:0000256" key="5">
    <source>
        <dbReference type="ARBA" id="ARBA00018529"/>
    </source>
</evidence>
<dbReference type="EMBL" id="GL988041">
    <property type="protein sequence ID" value="EGS21496.1"/>
    <property type="molecule type" value="Genomic_DNA"/>
</dbReference>
<dbReference type="InterPro" id="IPR044880">
    <property type="entry name" value="NCX_ion-bd_dom_sf"/>
</dbReference>
<evidence type="ECO:0000256" key="2">
    <source>
        <dbReference type="ARBA" id="ARBA00004148"/>
    </source>
</evidence>
<dbReference type="Pfam" id="PF01699">
    <property type="entry name" value="Na_Ca_ex"/>
    <property type="match status" value="2"/>
</dbReference>
<dbReference type="FunFam" id="1.20.1420.30:FF:000011">
    <property type="entry name" value="Vacuolar calcium ion transporter"/>
    <property type="match status" value="1"/>
</dbReference>
<dbReference type="GO" id="GO:0035556">
    <property type="term" value="P:intracellular signal transduction"/>
    <property type="evidence" value="ECO:0007669"/>
    <property type="project" value="InterPro"/>
</dbReference>
<evidence type="ECO:0000256" key="6">
    <source>
        <dbReference type="ARBA" id="ARBA00021881"/>
    </source>
</evidence>
<name>G0S5T4_CHATD</name>
<feature type="region of interest" description="Disordered" evidence="10">
    <location>
        <begin position="1263"/>
        <end position="1315"/>
    </location>
</feature>
<dbReference type="PANTHER" id="PTHR13179">
    <property type="entry name" value="DEP DOMAIN CONTAINING PROTEIN 5"/>
    <property type="match status" value="1"/>
</dbReference>
<dbReference type="Gene3D" id="1.20.1420.30">
    <property type="entry name" value="NCX, central ion-binding region"/>
    <property type="match status" value="2"/>
</dbReference>
<feature type="domain" description="DEP" evidence="12">
    <location>
        <begin position="1170"/>
        <end position="1249"/>
    </location>
</feature>
<dbReference type="OrthoDB" id="39497at2759"/>
<feature type="compositionally biased region" description="Low complexity" evidence="10">
    <location>
        <begin position="1860"/>
        <end position="1869"/>
    </location>
</feature>
<dbReference type="Pfam" id="PF19418">
    <property type="entry name" value="DEPDC5_CTD"/>
    <property type="match status" value="1"/>
</dbReference>
<feature type="region of interest" description="Disordered" evidence="10">
    <location>
        <begin position="680"/>
        <end position="739"/>
    </location>
</feature>
<feature type="transmembrane region" description="Helical" evidence="11">
    <location>
        <begin position="2125"/>
        <end position="2143"/>
    </location>
</feature>
<feature type="region of interest" description="Disordered" evidence="10">
    <location>
        <begin position="1"/>
        <end position="21"/>
    </location>
</feature>
<evidence type="ECO:0000313" key="13">
    <source>
        <dbReference type="EMBL" id="EGS21496.1"/>
    </source>
</evidence>
<evidence type="ECO:0000256" key="4">
    <source>
        <dbReference type="ARBA" id="ARBA00008170"/>
    </source>
</evidence>
<feature type="transmembrane region" description="Helical" evidence="11">
    <location>
        <begin position="1994"/>
        <end position="2013"/>
    </location>
</feature>
<feature type="region of interest" description="Disordered" evidence="10">
    <location>
        <begin position="617"/>
        <end position="645"/>
    </location>
</feature>
<evidence type="ECO:0000256" key="3">
    <source>
        <dbReference type="ARBA" id="ARBA00005643"/>
    </source>
</evidence>
<dbReference type="GO" id="GO:0055085">
    <property type="term" value="P:transmembrane transport"/>
    <property type="evidence" value="ECO:0007669"/>
    <property type="project" value="InterPro"/>
</dbReference>
<comment type="similarity">
    <text evidence="3">Belongs to the IML1 family.</text>
</comment>
<dbReference type="GO" id="GO:0005096">
    <property type="term" value="F:GTPase activator activity"/>
    <property type="evidence" value="ECO:0007669"/>
    <property type="project" value="InterPro"/>
</dbReference>
<evidence type="ECO:0000259" key="12">
    <source>
        <dbReference type="PROSITE" id="PS50186"/>
    </source>
</evidence>
<dbReference type="PROSITE" id="PS50186">
    <property type="entry name" value="DEP"/>
    <property type="match status" value="1"/>
</dbReference>
<dbReference type="Pfam" id="PF00610">
    <property type="entry name" value="DEP"/>
    <property type="match status" value="1"/>
</dbReference>
<dbReference type="InterPro" id="IPR004837">
    <property type="entry name" value="NaCa_Exmemb"/>
</dbReference>
<dbReference type="InterPro" id="IPR036388">
    <property type="entry name" value="WH-like_DNA-bd_sf"/>
</dbReference>
<dbReference type="SUPFAM" id="SSF46785">
    <property type="entry name" value="Winged helix' DNA-binding domain"/>
    <property type="match status" value="1"/>
</dbReference>
<feature type="compositionally biased region" description="Low complexity" evidence="10">
    <location>
        <begin position="1298"/>
        <end position="1311"/>
    </location>
</feature>
<keyword evidence="9 11" id="KW-0472">Membrane</keyword>
<dbReference type="CDD" id="cd04449">
    <property type="entry name" value="DEP_DEPDC5-like"/>
    <property type="match status" value="1"/>
</dbReference>
<keyword evidence="7 11" id="KW-0812">Transmembrane</keyword>
<keyword evidence="14" id="KW-1185">Reference proteome</keyword>
<dbReference type="GO" id="GO:0010508">
    <property type="term" value="P:positive regulation of autophagy"/>
    <property type="evidence" value="ECO:0007669"/>
    <property type="project" value="TreeGrafter"/>
</dbReference>
<feature type="transmembrane region" description="Helical" evidence="11">
    <location>
        <begin position="2380"/>
        <end position="2400"/>
    </location>
</feature>
<accession>G0S5T4</accession>
<dbReference type="GO" id="GO:1990130">
    <property type="term" value="C:GATOR1 complex"/>
    <property type="evidence" value="ECO:0007669"/>
    <property type="project" value="TreeGrafter"/>
</dbReference>
<feature type="compositionally biased region" description="Polar residues" evidence="10">
    <location>
        <begin position="708"/>
        <end position="733"/>
    </location>
</feature>
<feature type="region of interest" description="Disordered" evidence="10">
    <location>
        <begin position="1515"/>
        <end position="1539"/>
    </location>
</feature>